<dbReference type="EMBL" id="CACRSJ010000105">
    <property type="protein sequence ID" value="VYS51911.1"/>
    <property type="molecule type" value="Genomic_DNA"/>
</dbReference>
<dbReference type="AlphaFoldDB" id="A0A654F2E1"/>
<evidence type="ECO:0000313" key="1">
    <source>
        <dbReference type="EMBL" id="VYS51911.1"/>
    </source>
</evidence>
<reference evidence="1 2" key="1">
    <citation type="submission" date="2019-11" db="EMBL/GenBank/DDBJ databases">
        <authorList>
            <person name="Jiao W.-B."/>
            <person name="Schneeberger K."/>
        </authorList>
    </citation>
    <scope>NUCLEOTIDE SEQUENCE [LARGE SCALE GENOMIC DNA]</scope>
    <source>
        <strain evidence="2">cv. An-1</strain>
    </source>
</reference>
<evidence type="ECO:0008006" key="3">
    <source>
        <dbReference type="Google" id="ProtNLM"/>
    </source>
</evidence>
<accession>A0A654F2E1</accession>
<dbReference type="Proteomes" id="UP000426265">
    <property type="component" value="Unassembled WGS sequence"/>
</dbReference>
<protein>
    <recommendedName>
        <fullName evidence="3">F-box associated domain-containing protein</fullName>
    </recommendedName>
</protein>
<sequence>MVPRILHEWLTYMASKVSEKLSFRKAAEEPNLPIAATTLISPQGRVDFVFMDNEAQEIRNVSPTSQELPSSSTTSISHNLSKKARFITSNIDSRKVSELWAAMRRSQNLPLSMTQLKYLDNKMPLPKVFPFPGFGKDNVTGTYKLVWLHDDKSNNISSCEVFDFEASCLEDISMINGNDHLWITNMKGDNGKQHFWRIKNALELEWESEKMSSIDLSLTSSLFPDEGSLTLITLM</sequence>
<organism evidence="1 2">
    <name type="scientific">Arabidopsis thaliana</name>
    <name type="common">Mouse-ear cress</name>
    <dbReference type="NCBI Taxonomy" id="3702"/>
    <lineage>
        <taxon>Eukaryota</taxon>
        <taxon>Viridiplantae</taxon>
        <taxon>Streptophyta</taxon>
        <taxon>Embryophyta</taxon>
        <taxon>Tracheophyta</taxon>
        <taxon>Spermatophyta</taxon>
        <taxon>Magnoliopsida</taxon>
        <taxon>eudicotyledons</taxon>
        <taxon>Gunneridae</taxon>
        <taxon>Pentapetalae</taxon>
        <taxon>rosids</taxon>
        <taxon>malvids</taxon>
        <taxon>Brassicales</taxon>
        <taxon>Brassicaceae</taxon>
        <taxon>Camelineae</taxon>
        <taxon>Arabidopsis</taxon>
    </lineage>
</organism>
<evidence type="ECO:0000313" key="2">
    <source>
        <dbReference type="Proteomes" id="UP000426265"/>
    </source>
</evidence>
<proteinExistence type="predicted"/>
<name>A0A654F2E1_ARATH</name>
<gene>
    <name evidence="1" type="ORF">AN1_LOCUS7376</name>
</gene>
<dbReference type="ExpressionAtlas" id="A0A654F2E1">
    <property type="expression patterns" value="baseline and differential"/>
</dbReference>